<gene>
    <name evidence="2" type="ORF">EYF80_054830</name>
</gene>
<protein>
    <submittedName>
        <fullName evidence="2">Uncharacterized protein</fullName>
    </submittedName>
</protein>
<reference evidence="2 3" key="1">
    <citation type="submission" date="2019-03" db="EMBL/GenBank/DDBJ databases">
        <title>First draft genome of Liparis tanakae, snailfish: a comprehensive survey of snailfish specific genes.</title>
        <authorList>
            <person name="Kim W."/>
            <person name="Song I."/>
            <person name="Jeong J.-H."/>
            <person name="Kim D."/>
            <person name="Kim S."/>
            <person name="Ryu S."/>
            <person name="Song J.Y."/>
            <person name="Lee S.K."/>
        </authorList>
    </citation>
    <scope>NUCLEOTIDE SEQUENCE [LARGE SCALE GENOMIC DNA]</scope>
    <source>
        <tissue evidence="2">Muscle</tissue>
    </source>
</reference>
<name>A0A4Z2F1C4_9TELE</name>
<dbReference type="AlphaFoldDB" id="A0A4Z2F1C4"/>
<proteinExistence type="predicted"/>
<dbReference type="EMBL" id="SRLO01001850">
    <property type="protein sequence ID" value="TNN35007.1"/>
    <property type="molecule type" value="Genomic_DNA"/>
</dbReference>
<feature type="region of interest" description="Disordered" evidence="1">
    <location>
        <begin position="107"/>
        <end position="138"/>
    </location>
</feature>
<evidence type="ECO:0000256" key="1">
    <source>
        <dbReference type="SAM" id="MobiDB-lite"/>
    </source>
</evidence>
<organism evidence="2 3">
    <name type="scientific">Liparis tanakae</name>
    <name type="common">Tanaka's snailfish</name>
    <dbReference type="NCBI Taxonomy" id="230148"/>
    <lineage>
        <taxon>Eukaryota</taxon>
        <taxon>Metazoa</taxon>
        <taxon>Chordata</taxon>
        <taxon>Craniata</taxon>
        <taxon>Vertebrata</taxon>
        <taxon>Euteleostomi</taxon>
        <taxon>Actinopterygii</taxon>
        <taxon>Neopterygii</taxon>
        <taxon>Teleostei</taxon>
        <taxon>Neoteleostei</taxon>
        <taxon>Acanthomorphata</taxon>
        <taxon>Eupercaria</taxon>
        <taxon>Perciformes</taxon>
        <taxon>Cottioidei</taxon>
        <taxon>Cottales</taxon>
        <taxon>Liparidae</taxon>
        <taxon>Liparis</taxon>
    </lineage>
</organism>
<comment type="caution">
    <text evidence="2">The sequence shown here is derived from an EMBL/GenBank/DDBJ whole genome shotgun (WGS) entry which is preliminary data.</text>
</comment>
<evidence type="ECO:0000313" key="3">
    <source>
        <dbReference type="Proteomes" id="UP000314294"/>
    </source>
</evidence>
<sequence length="138" mass="13835">MVQAAPLELQWRLAPVSLSAATWKCWASGLGDQDTAMVPPASHGAATATTCPYVRPLALHAGTGLVAADHAHVVGGSAPRVDQVAVRLGGVAFRPVASVCGDAHGEVGERSARPLPSHGDTVGAAPQGRLDVGGPAGH</sequence>
<keyword evidence="3" id="KW-1185">Reference proteome</keyword>
<evidence type="ECO:0000313" key="2">
    <source>
        <dbReference type="EMBL" id="TNN35007.1"/>
    </source>
</evidence>
<dbReference type="Proteomes" id="UP000314294">
    <property type="component" value="Unassembled WGS sequence"/>
</dbReference>
<accession>A0A4Z2F1C4</accession>